<evidence type="ECO:0000256" key="1">
    <source>
        <dbReference type="ARBA" id="ARBA00022500"/>
    </source>
</evidence>
<dbReference type="InterPro" id="IPR010910">
    <property type="entry name" value="Nitrate/nitrite_sensing_bac"/>
</dbReference>
<accession>A0ABX5J0D8</accession>
<dbReference type="PRINTS" id="PR00260">
    <property type="entry name" value="CHEMTRNSDUCR"/>
</dbReference>
<protein>
    <submittedName>
        <fullName evidence="10">Methyl-accepting chemotaxis protein</fullName>
    </submittedName>
</protein>
<feature type="domain" description="Methyl-accepting transducer" evidence="7">
    <location>
        <begin position="396"/>
        <end position="625"/>
    </location>
</feature>
<dbReference type="InterPro" id="IPR004089">
    <property type="entry name" value="MCPsignal_dom"/>
</dbReference>
<dbReference type="Proteomes" id="UP000241895">
    <property type="component" value="Unassembled WGS sequence"/>
</dbReference>
<dbReference type="PROSITE" id="PS50906">
    <property type="entry name" value="NIT"/>
    <property type="match status" value="1"/>
</dbReference>
<name>A0ABX5J0D8_9GAMM</name>
<keyword evidence="2 4" id="KW-0807">Transducer</keyword>
<proteinExistence type="inferred from homology"/>
<dbReference type="CDD" id="cd11386">
    <property type="entry name" value="MCP_signal"/>
    <property type="match status" value="1"/>
</dbReference>
<feature type="coiled-coil region" evidence="5">
    <location>
        <begin position="120"/>
        <end position="147"/>
    </location>
</feature>
<comment type="similarity">
    <text evidence="3">Belongs to the methyl-accepting chemotaxis (MCP) protein family.</text>
</comment>
<gene>
    <name evidence="10" type="ORF">C6W88_07470</name>
</gene>
<evidence type="ECO:0000259" key="9">
    <source>
        <dbReference type="PROSITE" id="PS50906"/>
    </source>
</evidence>
<evidence type="ECO:0000256" key="2">
    <source>
        <dbReference type="ARBA" id="ARBA00023224"/>
    </source>
</evidence>
<dbReference type="Gene3D" id="1.10.287.950">
    <property type="entry name" value="Methyl-accepting chemotaxis protein"/>
    <property type="match status" value="1"/>
</dbReference>
<dbReference type="InterPro" id="IPR051310">
    <property type="entry name" value="MCP_chemotaxis"/>
</dbReference>
<dbReference type="PANTHER" id="PTHR43531">
    <property type="entry name" value="PROTEIN ICFG"/>
    <property type="match status" value="1"/>
</dbReference>
<dbReference type="SMART" id="SM00283">
    <property type="entry name" value="MA"/>
    <property type="match status" value="1"/>
</dbReference>
<dbReference type="SUPFAM" id="SSF58104">
    <property type="entry name" value="Methyl-accepting chemotaxis protein (MCP) signaling domain"/>
    <property type="match status" value="1"/>
</dbReference>
<evidence type="ECO:0000256" key="6">
    <source>
        <dbReference type="SAM" id="Phobius"/>
    </source>
</evidence>
<evidence type="ECO:0000313" key="11">
    <source>
        <dbReference type="Proteomes" id="UP000241895"/>
    </source>
</evidence>
<reference evidence="10 11" key="1">
    <citation type="submission" date="2018-03" db="EMBL/GenBank/DDBJ databases">
        <authorList>
            <person name="Zhou J."/>
            <person name="Li X."/>
            <person name="Xue M."/>
            <person name="Yin J."/>
        </authorList>
    </citation>
    <scope>NUCLEOTIDE SEQUENCE [LARGE SCALE GENOMIC DNA]</scope>
    <source>
        <strain evidence="10 11">SYSU ZJ2214</strain>
    </source>
</reference>
<keyword evidence="1" id="KW-0145">Chemotaxis</keyword>
<dbReference type="Pfam" id="PF00672">
    <property type="entry name" value="HAMP"/>
    <property type="match status" value="1"/>
</dbReference>
<sequence length="668" mass="73447">MSPLPMTSLLDRLTMGRKFFLVLFLPLLSILWMTLSTVLERQAVVTRMDNLQEVAILGRHSANLVHELQRERGMTAAFLSSQGRNYHTELPVQREATNTQAESFDRYIADIDFSRHDPRIEAQVDLAKHLLEEKDDLRRKVDGLDISAEASTDAYTNINEALIDIVAKLTFGVDQGEVARQLTAYYDLLNIKELAGIERAVLAASFSADAISPVMFRKLLSLIVKSDVHKKNFFELSSPRVQEELKTLTDSALGERLNAMRSVVLEKASSGGFGIDHQEWFEAQTEYIDGIQQISRSAEQYLLARIDDLQKASFSYLLKHALVMLAVLLVTLAFSIITARSVVRPLKIALMDISEQKDDLTKRLAVPGKDELSQLYRAFNDSLSNIASLVVNLKKSASAVEAVSGEITRGNQDLASRTEQQAASLIQTASSMEQITATVKQTSDSARQAQEMTREVACRANDLSQNAAQTRTAMEQIRDANQEVTRIVEAIDDIAFQTNILALNASVEAARAGDQGRGFSVVASEVQKLASRCAEEATLIRRLITTSTQRVDKGERLVTSTSEALVTISEHAQQTATLVSEISTAATEQSLGIEQITQALAQLEDVTQRNTGLVERVATASESLDKRARDMASLVGRFKVDVPTALHATSEDGPLIGSPQATLVDCHA</sequence>
<dbReference type="Pfam" id="PF00015">
    <property type="entry name" value="MCPsignal"/>
    <property type="match status" value="1"/>
</dbReference>
<dbReference type="PANTHER" id="PTHR43531:SF11">
    <property type="entry name" value="METHYL-ACCEPTING CHEMOTAXIS PROTEIN 3"/>
    <property type="match status" value="1"/>
</dbReference>
<keyword evidence="6" id="KW-0812">Transmembrane</keyword>
<dbReference type="EMBL" id="PXNS01000004">
    <property type="protein sequence ID" value="PTL95173.1"/>
    <property type="molecule type" value="Genomic_DNA"/>
</dbReference>
<evidence type="ECO:0000256" key="4">
    <source>
        <dbReference type="PROSITE-ProRule" id="PRU00284"/>
    </source>
</evidence>
<keyword evidence="6" id="KW-0472">Membrane</keyword>
<keyword evidence="5" id="KW-0175">Coiled coil</keyword>
<keyword evidence="6" id="KW-1133">Transmembrane helix</keyword>
<dbReference type="Pfam" id="PF08376">
    <property type="entry name" value="NIT"/>
    <property type="match status" value="1"/>
</dbReference>
<evidence type="ECO:0000259" key="7">
    <source>
        <dbReference type="PROSITE" id="PS50111"/>
    </source>
</evidence>
<dbReference type="PROSITE" id="PS50885">
    <property type="entry name" value="HAMP"/>
    <property type="match status" value="1"/>
</dbReference>
<evidence type="ECO:0000256" key="3">
    <source>
        <dbReference type="ARBA" id="ARBA00029447"/>
    </source>
</evidence>
<keyword evidence="11" id="KW-1185">Reference proteome</keyword>
<feature type="domain" description="HAMP" evidence="8">
    <location>
        <begin position="359"/>
        <end position="391"/>
    </location>
</feature>
<dbReference type="PROSITE" id="PS50111">
    <property type="entry name" value="CHEMOTAXIS_TRANSDUC_2"/>
    <property type="match status" value="1"/>
</dbReference>
<dbReference type="InterPro" id="IPR013587">
    <property type="entry name" value="Nitrate/nitrite_sensing"/>
</dbReference>
<organism evidence="10 11">
    <name type="scientific">Halomonas litopenaei</name>
    <dbReference type="NCBI Taxonomy" id="2109328"/>
    <lineage>
        <taxon>Bacteria</taxon>
        <taxon>Pseudomonadati</taxon>
        <taxon>Pseudomonadota</taxon>
        <taxon>Gammaproteobacteria</taxon>
        <taxon>Oceanospirillales</taxon>
        <taxon>Halomonadaceae</taxon>
        <taxon>Halomonas</taxon>
    </lineage>
</organism>
<dbReference type="InterPro" id="IPR004090">
    <property type="entry name" value="Chemotax_Me-accpt_rcpt"/>
</dbReference>
<dbReference type="CDD" id="cd06225">
    <property type="entry name" value="HAMP"/>
    <property type="match status" value="1"/>
</dbReference>
<feature type="domain" description="NIT" evidence="9">
    <location>
        <begin position="59"/>
        <end position="309"/>
    </location>
</feature>
<feature type="transmembrane region" description="Helical" evidence="6">
    <location>
        <begin position="321"/>
        <end position="343"/>
    </location>
</feature>
<evidence type="ECO:0000313" key="10">
    <source>
        <dbReference type="EMBL" id="PTL95173.1"/>
    </source>
</evidence>
<evidence type="ECO:0000259" key="8">
    <source>
        <dbReference type="PROSITE" id="PS50885"/>
    </source>
</evidence>
<dbReference type="InterPro" id="IPR003660">
    <property type="entry name" value="HAMP_dom"/>
</dbReference>
<evidence type="ECO:0000256" key="5">
    <source>
        <dbReference type="SAM" id="Coils"/>
    </source>
</evidence>
<comment type="caution">
    <text evidence="10">The sequence shown here is derived from an EMBL/GenBank/DDBJ whole genome shotgun (WGS) entry which is preliminary data.</text>
</comment>